<dbReference type="STRING" id="857566.A0A1E3PT84"/>
<evidence type="ECO:0000256" key="2">
    <source>
        <dbReference type="ARBA" id="ARBA00006379"/>
    </source>
</evidence>
<keyword evidence="15" id="KW-1185">Reference proteome</keyword>
<keyword evidence="8 12" id="KW-0175">Coiled coil</keyword>
<evidence type="ECO:0000256" key="8">
    <source>
        <dbReference type="ARBA" id="ARBA00023054"/>
    </source>
</evidence>
<dbReference type="PANTHER" id="PTHR14281">
    <property type="entry name" value="KINETOCHORE PROTEIN SPC25-RELATED"/>
    <property type="match status" value="1"/>
</dbReference>
<evidence type="ECO:0000256" key="7">
    <source>
        <dbReference type="ARBA" id="ARBA00022838"/>
    </source>
</evidence>
<dbReference type="Pfam" id="PF08234">
    <property type="entry name" value="Spindle_Spc25"/>
    <property type="match status" value="1"/>
</dbReference>
<proteinExistence type="inferred from homology"/>
<dbReference type="Gene3D" id="3.30.457.50">
    <property type="entry name" value="Chromosome segregation protein Spc25"/>
    <property type="match status" value="1"/>
</dbReference>
<evidence type="ECO:0000256" key="6">
    <source>
        <dbReference type="ARBA" id="ARBA00022776"/>
    </source>
</evidence>
<evidence type="ECO:0000256" key="11">
    <source>
        <dbReference type="RuleBase" id="RU367150"/>
    </source>
</evidence>
<keyword evidence="7 11" id="KW-0995">Kinetochore</keyword>
<dbReference type="GO" id="GO:0005634">
    <property type="term" value="C:nucleus"/>
    <property type="evidence" value="ECO:0007669"/>
    <property type="project" value="UniProtKB-SubCell"/>
</dbReference>
<keyword evidence="10 11" id="KW-0137">Centromere</keyword>
<dbReference type="InterPro" id="IPR013255">
    <property type="entry name" value="Spc25_C"/>
</dbReference>
<evidence type="ECO:0000256" key="10">
    <source>
        <dbReference type="ARBA" id="ARBA00023328"/>
    </source>
</evidence>
<comment type="subcellular location">
    <subcellularLocation>
        <location evidence="11">Nucleus</location>
    </subcellularLocation>
    <subcellularLocation>
        <location evidence="11">Chromosome</location>
        <location evidence="11">Centromere</location>
        <location evidence="11">Kinetochore</location>
    </subcellularLocation>
</comment>
<dbReference type="PANTHER" id="PTHR14281:SF0">
    <property type="entry name" value="KINETOCHORE PROTEIN SPC25"/>
    <property type="match status" value="1"/>
</dbReference>
<evidence type="ECO:0000256" key="4">
    <source>
        <dbReference type="ARBA" id="ARBA00022454"/>
    </source>
</evidence>
<name>A0A1E3PT84_9ASCO</name>
<dbReference type="CDD" id="cd23784">
    <property type="entry name" value="RWD_Spc25"/>
    <property type="match status" value="1"/>
</dbReference>
<dbReference type="Proteomes" id="UP000095009">
    <property type="component" value="Unassembled WGS sequence"/>
</dbReference>
<keyword evidence="4 11" id="KW-0158">Chromosome</keyword>
<gene>
    <name evidence="14" type="ORF">NADFUDRAFT_63961</name>
</gene>
<dbReference type="EMBL" id="KV454406">
    <property type="protein sequence ID" value="ODQ68540.1"/>
    <property type="molecule type" value="Genomic_DNA"/>
</dbReference>
<keyword evidence="6 11" id="KW-0498">Mitosis</keyword>
<dbReference type="GO" id="GO:0051301">
    <property type="term" value="P:cell division"/>
    <property type="evidence" value="ECO:0007669"/>
    <property type="project" value="UniProtKB-UniRule"/>
</dbReference>
<reference evidence="14 15" key="1">
    <citation type="journal article" date="2016" name="Proc. Natl. Acad. Sci. U.S.A.">
        <title>Comparative genomics of biotechnologically important yeasts.</title>
        <authorList>
            <person name="Riley R."/>
            <person name="Haridas S."/>
            <person name="Wolfe K.H."/>
            <person name="Lopes M.R."/>
            <person name="Hittinger C.T."/>
            <person name="Goeker M."/>
            <person name="Salamov A.A."/>
            <person name="Wisecaver J.H."/>
            <person name="Long T.M."/>
            <person name="Calvey C.H."/>
            <person name="Aerts A.L."/>
            <person name="Barry K.W."/>
            <person name="Choi C."/>
            <person name="Clum A."/>
            <person name="Coughlan A.Y."/>
            <person name="Deshpande S."/>
            <person name="Douglass A.P."/>
            <person name="Hanson S.J."/>
            <person name="Klenk H.-P."/>
            <person name="LaButti K.M."/>
            <person name="Lapidus A."/>
            <person name="Lindquist E.A."/>
            <person name="Lipzen A.M."/>
            <person name="Meier-Kolthoff J.P."/>
            <person name="Ohm R.A."/>
            <person name="Otillar R.P."/>
            <person name="Pangilinan J.L."/>
            <person name="Peng Y."/>
            <person name="Rokas A."/>
            <person name="Rosa C.A."/>
            <person name="Scheuner C."/>
            <person name="Sibirny A.A."/>
            <person name="Slot J.C."/>
            <person name="Stielow J.B."/>
            <person name="Sun H."/>
            <person name="Kurtzman C.P."/>
            <person name="Blackwell M."/>
            <person name="Grigoriev I.V."/>
            <person name="Jeffries T.W."/>
        </authorList>
    </citation>
    <scope>NUCLEOTIDE SEQUENCE [LARGE SCALE GENOMIC DNA]</scope>
    <source>
        <strain evidence="14 15">DSM 6958</strain>
    </source>
</reference>
<keyword evidence="11" id="KW-0539">Nucleus</keyword>
<comment type="subunit">
    <text evidence="3">Component of the NDC80 complex, which consists of NDC80, NUF2, SPC24 and SPC25.</text>
</comment>
<comment type="similarity">
    <text evidence="2 11">Belongs to the SPC25 family.</text>
</comment>
<dbReference type="OrthoDB" id="4056921at2759"/>
<feature type="domain" description="Chromosome segregation protein Spc25 C-terminal" evidence="13">
    <location>
        <begin position="179"/>
        <end position="248"/>
    </location>
</feature>
<evidence type="ECO:0000256" key="1">
    <source>
        <dbReference type="ARBA" id="ARBA00002772"/>
    </source>
</evidence>
<evidence type="ECO:0000256" key="5">
    <source>
        <dbReference type="ARBA" id="ARBA00022618"/>
    </source>
</evidence>
<evidence type="ECO:0000256" key="12">
    <source>
        <dbReference type="SAM" id="Coils"/>
    </source>
</evidence>
<accession>A0A1E3PT84</accession>
<keyword evidence="5 11" id="KW-0132">Cell division</keyword>
<protein>
    <recommendedName>
        <fullName evidence="11">Kinetochore protein SPC25</fullName>
    </recommendedName>
</protein>
<evidence type="ECO:0000313" key="15">
    <source>
        <dbReference type="Proteomes" id="UP000095009"/>
    </source>
</evidence>
<dbReference type="GO" id="GO:0031262">
    <property type="term" value="C:Ndc80 complex"/>
    <property type="evidence" value="ECO:0007669"/>
    <property type="project" value="InterPro"/>
</dbReference>
<evidence type="ECO:0000313" key="14">
    <source>
        <dbReference type="EMBL" id="ODQ68540.1"/>
    </source>
</evidence>
<comment type="function">
    <text evidence="1 11">Acts as a component of the essential kinetochore-associated NDC80 complex, which is required for chromosome segregation and spindle checkpoint activity.</text>
</comment>
<feature type="coiled-coil region" evidence="12">
    <location>
        <begin position="54"/>
        <end position="137"/>
    </location>
</feature>
<evidence type="ECO:0000256" key="9">
    <source>
        <dbReference type="ARBA" id="ARBA00023306"/>
    </source>
</evidence>
<dbReference type="GO" id="GO:0007059">
    <property type="term" value="P:chromosome segregation"/>
    <property type="evidence" value="ECO:0007669"/>
    <property type="project" value="InterPro"/>
</dbReference>
<evidence type="ECO:0000256" key="3">
    <source>
        <dbReference type="ARBA" id="ARBA00011562"/>
    </source>
</evidence>
<dbReference type="InterPro" id="IPR045143">
    <property type="entry name" value="Spc25"/>
</dbReference>
<evidence type="ECO:0000259" key="13">
    <source>
        <dbReference type="Pfam" id="PF08234"/>
    </source>
</evidence>
<dbReference type="AlphaFoldDB" id="A0A1E3PT84"/>
<organism evidence="14 15">
    <name type="scientific">Nadsonia fulvescens var. elongata DSM 6958</name>
    <dbReference type="NCBI Taxonomy" id="857566"/>
    <lineage>
        <taxon>Eukaryota</taxon>
        <taxon>Fungi</taxon>
        <taxon>Dikarya</taxon>
        <taxon>Ascomycota</taxon>
        <taxon>Saccharomycotina</taxon>
        <taxon>Dipodascomycetes</taxon>
        <taxon>Dipodascales</taxon>
        <taxon>Dipodascales incertae sedis</taxon>
        <taxon>Nadsonia</taxon>
    </lineage>
</organism>
<keyword evidence="9 11" id="KW-0131">Cell cycle</keyword>
<sequence length="253" mass="28980">MSVQPTTPSRLSGVMSIAPDLAMPVSIPLLDFNHIQQSEFEFSRALEQSFAVKRQNALRERAESSSQIKDIEDARQNTMLRKNLLEEKMRTLIEAGHNKKLELEQSRDAIANYNARKSELVKKYDQLQSEISEVVSRIGKRKEVLASQKQTYIHQISLVEPEILMWENTLGLTIDTTVEGQLEFIFWNIDQSDLERKFEITIDISGAETKALKTNPALEKNIVDGILTDFNKTEKLEVFLTCLRAEFVKLTLH</sequence>